<evidence type="ECO:0000256" key="1">
    <source>
        <dbReference type="SAM" id="MobiDB-lite"/>
    </source>
</evidence>
<sequence>METTGSLSSMLRHRREAQPPRSHLELHCSSHCGRRGTGRLPAPRWRRAPCFVQCRTRSPPTHEWRPAAAARTGRALAPRWLRRGLGRAPAQSHRRHAPLRAVATAHEAGPAALDPWLEEVDPAPAAHDLSPPTSEEALVFQKCLAATVLATTRTSDSRLWWQRGQAEDRGRELVGEDDLSGVAYLRAVTKETPPVVAVDDAAPGAALLHGQL</sequence>
<protein>
    <submittedName>
        <fullName evidence="2">Uncharacterized protein</fullName>
    </submittedName>
</protein>
<dbReference type="Proteomes" id="UP000823388">
    <property type="component" value="Chromosome 1K"/>
</dbReference>
<name>A0A8T0XF59_PANVG</name>
<comment type="caution">
    <text evidence="2">The sequence shown here is derived from an EMBL/GenBank/DDBJ whole genome shotgun (WGS) entry which is preliminary data.</text>
</comment>
<dbReference type="AlphaFoldDB" id="A0A8T0XF59"/>
<evidence type="ECO:0000313" key="2">
    <source>
        <dbReference type="EMBL" id="KAG2657867.1"/>
    </source>
</evidence>
<dbReference type="EMBL" id="CM029037">
    <property type="protein sequence ID" value="KAG2657867.1"/>
    <property type="molecule type" value="Genomic_DNA"/>
</dbReference>
<proteinExistence type="predicted"/>
<accession>A0A8T0XF59</accession>
<keyword evidence="3" id="KW-1185">Reference proteome</keyword>
<gene>
    <name evidence="2" type="ORF">PVAP13_1KG139015</name>
</gene>
<evidence type="ECO:0000313" key="3">
    <source>
        <dbReference type="Proteomes" id="UP000823388"/>
    </source>
</evidence>
<organism evidence="2 3">
    <name type="scientific">Panicum virgatum</name>
    <name type="common">Blackwell switchgrass</name>
    <dbReference type="NCBI Taxonomy" id="38727"/>
    <lineage>
        <taxon>Eukaryota</taxon>
        <taxon>Viridiplantae</taxon>
        <taxon>Streptophyta</taxon>
        <taxon>Embryophyta</taxon>
        <taxon>Tracheophyta</taxon>
        <taxon>Spermatophyta</taxon>
        <taxon>Magnoliopsida</taxon>
        <taxon>Liliopsida</taxon>
        <taxon>Poales</taxon>
        <taxon>Poaceae</taxon>
        <taxon>PACMAD clade</taxon>
        <taxon>Panicoideae</taxon>
        <taxon>Panicodae</taxon>
        <taxon>Paniceae</taxon>
        <taxon>Panicinae</taxon>
        <taxon>Panicum</taxon>
        <taxon>Panicum sect. Hiantes</taxon>
    </lineage>
</organism>
<feature type="region of interest" description="Disordered" evidence="1">
    <location>
        <begin position="1"/>
        <end position="24"/>
    </location>
</feature>
<reference evidence="2" key="1">
    <citation type="submission" date="2020-05" db="EMBL/GenBank/DDBJ databases">
        <title>WGS assembly of Panicum virgatum.</title>
        <authorList>
            <person name="Lovell J.T."/>
            <person name="Jenkins J."/>
            <person name="Shu S."/>
            <person name="Juenger T.E."/>
            <person name="Schmutz J."/>
        </authorList>
    </citation>
    <scope>NUCLEOTIDE SEQUENCE</scope>
    <source>
        <strain evidence="2">AP13</strain>
    </source>
</reference>